<dbReference type="EMBL" id="MEXN01000007">
    <property type="protein sequence ID" value="OGD03296.1"/>
    <property type="molecule type" value="Genomic_DNA"/>
</dbReference>
<evidence type="ECO:0000313" key="2">
    <source>
        <dbReference type="Proteomes" id="UP000177080"/>
    </source>
</evidence>
<comment type="caution">
    <text evidence="1">The sequence shown here is derived from an EMBL/GenBank/DDBJ whole genome shotgun (WGS) entry which is preliminary data.</text>
</comment>
<gene>
    <name evidence="1" type="ORF">A2989_00500</name>
</gene>
<dbReference type="InterPro" id="IPR038763">
    <property type="entry name" value="DHH_sf"/>
</dbReference>
<dbReference type="SUPFAM" id="SSF64182">
    <property type="entry name" value="DHH phosphoesterases"/>
    <property type="match status" value="1"/>
</dbReference>
<dbReference type="InterPro" id="IPR051319">
    <property type="entry name" value="Oligoribo/pAp-PDE_c-di-AMP_PDE"/>
</dbReference>
<dbReference type="AlphaFoldDB" id="A0A1F4ZBI3"/>
<name>A0A1F4ZBI3_9BACT</name>
<organism evidence="1 2">
    <name type="scientific">Candidatus Amesbacteria bacterium RIFCSPLOWO2_01_FULL_48_25</name>
    <dbReference type="NCBI Taxonomy" id="1797259"/>
    <lineage>
        <taxon>Bacteria</taxon>
        <taxon>Candidatus Amesiibacteriota</taxon>
    </lineage>
</organism>
<dbReference type="PANTHER" id="PTHR47618:SF1">
    <property type="entry name" value="BIFUNCTIONAL OLIGORIBONUCLEASE AND PAP PHOSPHATASE NRNA"/>
    <property type="match status" value="1"/>
</dbReference>
<sequence length="294" mass="31720">MADPDTTQLKSLLTSSQSLAFLLPQNPSLDAVATALALKLICDEVGKSTHVGCPDPMTVEFNRLVGVDSVSTHFGGRNLIISFPEQTEHVDKISYHIESGELRLVVSPKPDAPLIDHQKLKYIPASQADTIFLVGVDRLSDLGQIYENSRDLLQSHRQLVSLTTRPPAENYTPHQFYDPTATSLIEVTTYIIESLSLPFSADAATNLFIGLEGATQNFTHPAISAGTFETAARLMKSGARRQAPISAADFPAGSIPTSPGTAEAVAEFKDTPGPTTTAPADWYAPKIYRGPMLQ</sequence>
<evidence type="ECO:0008006" key="3">
    <source>
        <dbReference type="Google" id="ProtNLM"/>
    </source>
</evidence>
<accession>A0A1F4ZBI3</accession>
<evidence type="ECO:0000313" key="1">
    <source>
        <dbReference type="EMBL" id="OGD03296.1"/>
    </source>
</evidence>
<protein>
    <recommendedName>
        <fullName evidence="3">DDH domain-containing protein</fullName>
    </recommendedName>
</protein>
<dbReference type="Proteomes" id="UP000177080">
    <property type="component" value="Unassembled WGS sequence"/>
</dbReference>
<dbReference type="STRING" id="1797259.A2989_00500"/>
<dbReference type="Gene3D" id="3.90.1640.10">
    <property type="entry name" value="inorganic pyrophosphatase (n-terminal core)"/>
    <property type="match status" value="1"/>
</dbReference>
<proteinExistence type="predicted"/>
<reference evidence="1 2" key="1">
    <citation type="journal article" date="2016" name="Nat. Commun.">
        <title>Thousands of microbial genomes shed light on interconnected biogeochemical processes in an aquifer system.</title>
        <authorList>
            <person name="Anantharaman K."/>
            <person name="Brown C.T."/>
            <person name="Hug L.A."/>
            <person name="Sharon I."/>
            <person name="Castelle C.J."/>
            <person name="Probst A.J."/>
            <person name="Thomas B.C."/>
            <person name="Singh A."/>
            <person name="Wilkins M.J."/>
            <person name="Karaoz U."/>
            <person name="Brodie E.L."/>
            <person name="Williams K.H."/>
            <person name="Hubbard S.S."/>
            <person name="Banfield J.F."/>
        </authorList>
    </citation>
    <scope>NUCLEOTIDE SEQUENCE [LARGE SCALE GENOMIC DNA]</scope>
</reference>
<dbReference type="PANTHER" id="PTHR47618">
    <property type="entry name" value="BIFUNCTIONAL OLIGORIBONUCLEASE AND PAP PHOSPHATASE NRNA"/>
    <property type="match status" value="1"/>
</dbReference>